<reference evidence="3" key="1">
    <citation type="submission" date="2021-01" db="EMBL/GenBank/DDBJ databases">
        <authorList>
            <person name="Kaushik A."/>
        </authorList>
    </citation>
    <scope>NUCLEOTIDE SEQUENCE</scope>
    <source>
        <strain evidence="3">AG5</strain>
    </source>
</reference>
<dbReference type="Proteomes" id="UP000663827">
    <property type="component" value="Unassembled WGS sequence"/>
</dbReference>
<evidence type="ECO:0000259" key="2">
    <source>
        <dbReference type="Pfam" id="PF13926"/>
    </source>
</evidence>
<feature type="region of interest" description="Disordered" evidence="1">
    <location>
        <begin position="1"/>
        <end position="316"/>
    </location>
</feature>
<feature type="region of interest" description="Disordered" evidence="1">
    <location>
        <begin position="328"/>
        <end position="360"/>
    </location>
</feature>
<feature type="compositionally biased region" description="Acidic residues" evidence="1">
    <location>
        <begin position="287"/>
        <end position="297"/>
    </location>
</feature>
<dbReference type="InterPro" id="IPR025451">
    <property type="entry name" value="DUF4211"/>
</dbReference>
<feature type="compositionally biased region" description="Basic and acidic residues" evidence="1">
    <location>
        <begin position="256"/>
        <end position="268"/>
    </location>
</feature>
<dbReference type="PANTHER" id="PTHR14689">
    <property type="entry name" value="PHORBOL-ESTER_DAG-TYPE DOMAIN-CONTAINING PROTEIN"/>
    <property type="match status" value="1"/>
</dbReference>
<dbReference type="EMBL" id="CAJNJQ010002066">
    <property type="protein sequence ID" value="CAE7160160.1"/>
    <property type="molecule type" value="Genomic_DNA"/>
</dbReference>
<accession>A0A8H3E423</accession>
<feature type="compositionally biased region" description="Basic residues" evidence="1">
    <location>
        <begin position="85"/>
        <end position="96"/>
    </location>
</feature>
<dbReference type="PANTHER" id="PTHR14689:SF0">
    <property type="entry name" value="COILED-COIL DOMAIN-CONTAINING PROTEIN 82"/>
    <property type="match status" value="1"/>
</dbReference>
<comment type="caution">
    <text evidence="3">The sequence shown here is derived from an EMBL/GenBank/DDBJ whole genome shotgun (WGS) entry which is preliminary data.</text>
</comment>
<evidence type="ECO:0000256" key="1">
    <source>
        <dbReference type="SAM" id="MobiDB-lite"/>
    </source>
</evidence>
<feature type="compositionally biased region" description="Acidic residues" evidence="1">
    <location>
        <begin position="225"/>
        <end position="241"/>
    </location>
</feature>
<dbReference type="AlphaFoldDB" id="A0A8H3E423"/>
<proteinExistence type="predicted"/>
<feature type="compositionally biased region" description="Acidic residues" evidence="1">
    <location>
        <begin position="328"/>
        <end position="358"/>
    </location>
</feature>
<name>A0A8H3E423_9AGAM</name>
<protein>
    <recommendedName>
        <fullName evidence="2">DUF4211 domain-containing protein</fullName>
    </recommendedName>
</protein>
<sequence>MPPKPKPLPKKSSSPPIEVLDSDSDEQRPNVKRTTVPIKRGSNGKRQTTLVDFAASNKKKAPASVATVKVDMRTRDRTGPASSPIRRRTRLSHVKSPKSSPRKAYTSPIKARQDSDEDLEGATDRTLSTDADVGAVHFEKKGNGLGKKLSRVITSDEDEEPDTGKTGTSSNGDVEQPSEDESEDAVVAPRRVAKRKAVVISLSDSEEDDAAPRRRLARRQSIQEDLPDEQDEEDDPMDGLDDQVVLDSRLRSAPQRNDKRLKMRENLARLKRRKLGEETPPVQSSSEGEDEEDEDEEQIIKPRGRRVRKPIPGARPIQHTLQEWLDGAVDDEPSPAKDSDDDQGSASSDDDSWIENDDGAPPAILPEAYSMLGHQSLAHHFKVIMQFFVHLACLNAKERRKFRQEERNDQYFGLSLRALRRKMDGLRDSLVTSSVWTSGFKKALNTHPELHIHDLKFAVPGCGACRISSRLSTFKGALSGDDYDRDTFEPINRRSSSVDSDDSDNGASNTTFDLGRFCRARVRCYHNFVHWEWNLFELVSDEIEILRTAHRRKDPAPARGQRPAANDPDGIMNWLDGRGIVQQEWTRLEQLMDGARGLDFKKTDDDVE</sequence>
<feature type="domain" description="DUF4211" evidence="2">
    <location>
        <begin position="350"/>
        <end position="488"/>
    </location>
</feature>
<dbReference type="Pfam" id="PF13926">
    <property type="entry name" value="DUF4211"/>
    <property type="match status" value="1"/>
</dbReference>
<evidence type="ECO:0000313" key="4">
    <source>
        <dbReference type="Proteomes" id="UP000663827"/>
    </source>
</evidence>
<dbReference type="GO" id="GO:0005634">
    <property type="term" value="C:nucleus"/>
    <property type="evidence" value="ECO:0007669"/>
    <property type="project" value="TreeGrafter"/>
</dbReference>
<evidence type="ECO:0000313" key="3">
    <source>
        <dbReference type="EMBL" id="CAE7160160.1"/>
    </source>
</evidence>
<organism evidence="3 4">
    <name type="scientific">Rhizoctonia solani</name>
    <dbReference type="NCBI Taxonomy" id="456999"/>
    <lineage>
        <taxon>Eukaryota</taxon>
        <taxon>Fungi</taxon>
        <taxon>Dikarya</taxon>
        <taxon>Basidiomycota</taxon>
        <taxon>Agaricomycotina</taxon>
        <taxon>Agaricomycetes</taxon>
        <taxon>Cantharellales</taxon>
        <taxon>Ceratobasidiaceae</taxon>
        <taxon>Rhizoctonia</taxon>
    </lineage>
</organism>
<gene>
    <name evidence="3" type="ORF">RDB_LOCUS98183</name>
</gene>